<dbReference type="AlphaFoldDB" id="A0A8K0SJ41"/>
<proteinExistence type="predicted"/>
<dbReference type="Proteomes" id="UP000813444">
    <property type="component" value="Unassembled WGS sequence"/>
</dbReference>
<evidence type="ECO:0008006" key="4">
    <source>
        <dbReference type="Google" id="ProtNLM"/>
    </source>
</evidence>
<protein>
    <recommendedName>
        <fullName evidence="4">Secreted protein</fullName>
    </recommendedName>
</protein>
<evidence type="ECO:0000313" key="2">
    <source>
        <dbReference type="EMBL" id="KAH7304563.1"/>
    </source>
</evidence>
<evidence type="ECO:0000313" key="3">
    <source>
        <dbReference type="Proteomes" id="UP000813444"/>
    </source>
</evidence>
<evidence type="ECO:0000256" key="1">
    <source>
        <dbReference type="SAM" id="SignalP"/>
    </source>
</evidence>
<reference evidence="2" key="1">
    <citation type="journal article" date="2021" name="Nat. Commun.">
        <title>Genetic determinants of endophytism in the Arabidopsis root mycobiome.</title>
        <authorList>
            <person name="Mesny F."/>
            <person name="Miyauchi S."/>
            <person name="Thiergart T."/>
            <person name="Pickel B."/>
            <person name="Atanasova L."/>
            <person name="Karlsson M."/>
            <person name="Huettel B."/>
            <person name="Barry K.W."/>
            <person name="Haridas S."/>
            <person name="Chen C."/>
            <person name="Bauer D."/>
            <person name="Andreopoulos W."/>
            <person name="Pangilinan J."/>
            <person name="LaButti K."/>
            <person name="Riley R."/>
            <person name="Lipzen A."/>
            <person name="Clum A."/>
            <person name="Drula E."/>
            <person name="Henrissat B."/>
            <person name="Kohler A."/>
            <person name="Grigoriev I.V."/>
            <person name="Martin F.M."/>
            <person name="Hacquard S."/>
        </authorList>
    </citation>
    <scope>NUCLEOTIDE SEQUENCE</scope>
    <source>
        <strain evidence="2">MPI-CAGE-CH-0235</strain>
    </source>
</reference>
<feature type="signal peptide" evidence="1">
    <location>
        <begin position="1"/>
        <end position="19"/>
    </location>
</feature>
<dbReference type="PROSITE" id="PS51257">
    <property type="entry name" value="PROKAR_LIPOPROTEIN"/>
    <property type="match status" value="1"/>
</dbReference>
<sequence length="71" mass="7619">MLSIARAVFSAAVFVSACAARTASWTWSMSGVLARLARRVKVPIRAALTARGSRGCPLVARVCSTQYFELT</sequence>
<accession>A0A8K0SJ41</accession>
<keyword evidence="3" id="KW-1185">Reference proteome</keyword>
<comment type="caution">
    <text evidence="2">The sequence shown here is derived from an EMBL/GenBank/DDBJ whole genome shotgun (WGS) entry which is preliminary data.</text>
</comment>
<organism evidence="2 3">
    <name type="scientific">Stachybotrys elegans</name>
    <dbReference type="NCBI Taxonomy" id="80388"/>
    <lineage>
        <taxon>Eukaryota</taxon>
        <taxon>Fungi</taxon>
        <taxon>Dikarya</taxon>
        <taxon>Ascomycota</taxon>
        <taxon>Pezizomycotina</taxon>
        <taxon>Sordariomycetes</taxon>
        <taxon>Hypocreomycetidae</taxon>
        <taxon>Hypocreales</taxon>
        <taxon>Stachybotryaceae</taxon>
        <taxon>Stachybotrys</taxon>
    </lineage>
</organism>
<gene>
    <name evidence="2" type="ORF">B0I35DRAFT_445039</name>
</gene>
<keyword evidence="1" id="KW-0732">Signal</keyword>
<name>A0A8K0SJ41_9HYPO</name>
<feature type="chain" id="PRO_5035432547" description="Secreted protein" evidence="1">
    <location>
        <begin position="20"/>
        <end position="71"/>
    </location>
</feature>
<dbReference type="EMBL" id="JAGPNK010000022">
    <property type="protein sequence ID" value="KAH7304563.1"/>
    <property type="molecule type" value="Genomic_DNA"/>
</dbReference>